<dbReference type="Proteomes" id="UP000663854">
    <property type="component" value="Unassembled WGS sequence"/>
</dbReference>
<dbReference type="EMBL" id="CAJNOH010000112">
    <property type="protein sequence ID" value="CAF0878631.1"/>
    <property type="molecule type" value="Genomic_DNA"/>
</dbReference>
<evidence type="ECO:0000313" key="4">
    <source>
        <dbReference type="Proteomes" id="UP000663870"/>
    </source>
</evidence>
<evidence type="ECO:0000313" key="3">
    <source>
        <dbReference type="Proteomes" id="UP000663854"/>
    </source>
</evidence>
<dbReference type="AlphaFoldDB" id="A0A813Y4W5"/>
<evidence type="ECO:0000313" key="2">
    <source>
        <dbReference type="EMBL" id="CAF0997777.1"/>
    </source>
</evidence>
<gene>
    <name evidence="2" type="ORF">JXQ802_LOCUS14014</name>
    <name evidence="1" type="ORF">PYM288_LOCUS8425</name>
</gene>
<organism evidence="1 3">
    <name type="scientific">Rotaria sordida</name>
    <dbReference type="NCBI Taxonomy" id="392033"/>
    <lineage>
        <taxon>Eukaryota</taxon>
        <taxon>Metazoa</taxon>
        <taxon>Spiralia</taxon>
        <taxon>Gnathifera</taxon>
        <taxon>Rotifera</taxon>
        <taxon>Eurotatoria</taxon>
        <taxon>Bdelloidea</taxon>
        <taxon>Philodinida</taxon>
        <taxon>Philodinidae</taxon>
        <taxon>Rotaria</taxon>
    </lineage>
</organism>
<keyword evidence="4" id="KW-1185">Reference proteome</keyword>
<evidence type="ECO:0000313" key="1">
    <source>
        <dbReference type="EMBL" id="CAF0878631.1"/>
    </source>
</evidence>
<comment type="caution">
    <text evidence="1">The sequence shown here is derived from an EMBL/GenBank/DDBJ whole genome shotgun (WGS) entry which is preliminary data.</text>
</comment>
<protein>
    <submittedName>
        <fullName evidence="1">Uncharacterized protein</fullName>
    </submittedName>
</protein>
<proteinExistence type="predicted"/>
<dbReference type="EMBL" id="CAJNOL010000308">
    <property type="protein sequence ID" value="CAF0997777.1"/>
    <property type="molecule type" value="Genomic_DNA"/>
</dbReference>
<reference evidence="1" key="1">
    <citation type="submission" date="2021-02" db="EMBL/GenBank/DDBJ databases">
        <authorList>
            <person name="Nowell W R."/>
        </authorList>
    </citation>
    <scope>NUCLEOTIDE SEQUENCE</scope>
</reference>
<name>A0A813Y4W5_9BILA</name>
<dbReference type="Proteomes" id="UP000663870">
    <property type="component" value="Unassembled WGS sequence"/>
</dbReference>
<sequence length="157" mass="18270">MLSLKDILKICWLDSHICENGQHEQIKFRCQNMSKLISEWLFFDSSDKLTGYLANNPNVQLITIMSGKLARQLLALISPMENLHSAYVLTIDIEKNKKALGVEPKLKEIFNDEYVLLGRLQKDLSKLFWEEGKKLTASKRDQEARVYFEEAHRLDKN</sequence>
<accession>A0A813Y4W5</accession>